<proteinExistence type="predicted"/>
<reference evidence="2 3" key="1">
    <citation type="submission" date="2023-02" db="EMBL/GenBank/DDBJ databases">
        <title>LHISI_Scaffold_Assembly.</title>
        <authorList>
            <person name="Stuart O.P."/>
            <person name="Cleave R."/>
            <person name="Magrath M.J.L."/>
            <person name="Mikheyev A.S."/>
        </authorList>
    </citation>
    <scope>NUCLEOTIDE SEQUENCE [LARGE SCALE GENOMIC DNA]</scope>
    <source>
        <strain evidence="2">Daus_M_001</strain>
        <tissue evidence="2">Leg muscle</tissue>
    </source>
</reference>
<evidence type="ECO:0000259" key="1">
    <source>
        <dbReference type="Pfam" id="PF03184"/>
    </source>
</evidence>
<dbReference type="PANTHER" id="PTHR19303:SF73">
    <property type="entry name" value="PROTEIN PDC2"/>
    <property type="match status" value="1"/>
</dbReference>
<dbReference type="PANTHER" id="PTHR19303">
    <property type="entry name" value="TRANSPOSON"/>
    <property type="match status" value="1"/>
</dbReference>
<gene>
    <name evidence="2" type="ORF">PR048_003258</name>
</gene>
<evidence type="ECO:0000313" key="3">
    <source>
        <dbReference type="Proteomes" id="UP001159363"/>
    </source>
</evidence>
<dbReference type="EMBL" id="JARBHB010000001">
    <property type="protein sequence ID" value="KAJ8897901.1"/>
    <property type="molecule type" value="Genomic_DNA"/>
</dbReference>
<accession>A0ABQ9IMI6</accession>
<name>A0ABQ9IMI6_9NEOP</name>
<feature type="domain" description="DDE-1" evidence="1">
    <location>
        <begin position="9"/>
        <end position="164"/>
    </location>
</feature>
<protein>
    <recommendedName>
        <fullName evidence="1">DDE-1 domain-containing protein</fullName>
    </recommendedName>
</protein>
<dbReference type="InterPro" id="IPR050863">
    <property type="entry name" value="CenT-Element_Derived"/>
</dbReference>
<dbReference type="Pfam" id="PF03184">
    <property type="entry name" value="DDE_1"/>
    <property type="match status" value="1"/>
</dbReference>
<dbReference type="Proteomes" id="UP001159363">
    <property type="component" value="Chromosome 1"/>
</dbReference>
<comment type="caution">
    <text evidence="2">The sequence shown here is derived from an EMBL/GenBank/DDBJ whole genome shotgun (WGS) entry which is preliminary data.</text>
</comment>
<sequence length="232" mass="26453">MNMAGEFEKPLVIGEAKQPRCFKGSKINLLGIEWHANKRAWMTREIVKEWLLGFHRKMGRQKKQVILFMDNATSHTDTYLPLENVKAVYLQPNTISACQLLDQGIIKNNFKVLYRQNILRRLRSKTNYAFSASELAMKITVVNAVMWITSSVKQITPRTVQNCFLNADVPDAHGLRGFEIVVDGDSVELAELLKEFGESAVDYASFDDVQTEDPSTDIKDLVASIHSRNFYH</sequence>
<dbReference type="InterPro" id="IPR004875">
    <property type="entry name" value="DDE_SF_endonuclease_dom"/>
</dbReference>
<evidence type="ECO:0000313" key="2">
    <source>
        <dbReference type="EMBL" id="KAJ8897901.1"/>
    </source>
</evidence>
<organism evidence="2 3">
    <name type="scientific">Dryococelus australis</name>
    <dbReference type="NCBI Taxonomy" id="614101"/>
    <lineage>
        <taxon>Eukaryota</taxon>
        <taxon>Metazoa</taxon>
        <taxon>Ecdysozoa</taxon>
        <taxon>Arthropoda</taxon>
        <taxon>Hexapoda</taxon>
        <taxon>Insecta</taxon>
        <taxon>Pterygota</taxon>
        <taxon>Neoptera</taxon>
        <taxon>Polyneoptera</taxon>
        <taxon>Phasmatodea</taxon>
        <taxon>Verophasmatodea</taxon>
        <taxon>Anareolatae</taxon>
        <taxon>Phasmatidae</taxon>
        <taxon>Eurycanthinae</taxon>
        <taxon>Dryococelus</taxon>
    </lineage>
</organism>
<keyword evidence="3" id="KW-1185">Reference proteome</keyword>